<dbReference type="EMBL" id="JANCLV010000012">
    <property type="protein sequence ID" value="MCP9001248.1"/>
    <property type="molecule type" value="Genomic_DNA"/>
</dbReference>
<organism evidence="1 2">
    <name type="scientific">Pseudarthrobacter humi</name>
    <dbReference type="NCBI Taxonomy" id="2952523"/>
    <lineage>
        <taxon>Bacteria</taxon>
        <taxon>Bacillati</taxon>
        <taxon>Actinomycetota</taxon>
        <taxon>Actinomycetes</taxon>
        <taxon>Micrococcales</taxon>
        <taxon>Micrococcaceae</taxon>
        <taxon>Pseudarthrobacter</taxon>
    </lineage>
</organism>
<reference evidence="1 2" key="1">
    <citation type="submission" date="2022-06" db="EMBL/GenBank/DDBJ databases">
        <title>Pseudarthrobacter sp. strain RMG13 Genome sequencing and assembly.</title>
        <authorList>
            <person name="Kim I."/>
        </authorList>
    </citation>
    <scope>NUCLEOTIDE SEQUENCE [LARGE SCALE GENOMIC DNA]</scope>
    <source>
        <strain evidence="1 2">RMG13</strain>
    </source>
</reference>
<dbReference type="PANTHER" id="PTHR45947:SF13">
    <property type="entry name" value="TRANSFERASE"/>
    <property type="match status" value="1"/>
</dbReference>
<dbReference type="InterPro" id="IPR050194">
    <property type="entry name" value="Glycosyltransferase_grp1"/>
</dbReference>
<proteinExistence type="predicted"/>
<comment type="caution">
    <text evidence="1">The sequence shown here is derived from an EMBL/GenBank/DDBJ whole genome shotgun (WGS) entry which is preliminary data.</text>
</comment>
<dbReference type="Proteomes" id="UP001524318">
    <property type="component" value="Unassembled WGS sequence"/>
</dbReference>
<accession>A0ABT1LS17</accession>
<name>A0ABT1LS17_9MICC</name>
<dbReference type="Pfam" id="PF13692">
    <property type="entry name" value="Glyco_trans_1_4"/>
    <property type="match status" value="1"/>
</dbReference>
<dbReference type="RefSeq" id="WP_254751809.1">
    <property type="nucleotide sequence ID" value="NZ_JANCLV010000012.1"/>
</dbReference>
<evidence type="ECO:0000313" key="1">
    <source>
        <dbReference type="EMBL" id="MCP9001248.1"/>
    </source>
</evidence>
<sequence>MQKSVAVFSAFFPPAYLGGGPIRTLSATVKAAPENFQATVITSDTDLGQSKPLSVQRNQLVLQDGFGVFYVSVKKLRCVFGGFRFARKIRPEIIYLNSFFDFRFSILPQMLTAIGYFSPKHIGVAPRGEFSSAALQLKGSKKRLYLALYRRSGMLQRVIWHASSDLEAADIRRALGQSSRVITRENDSDLPAHSSLAKFTSNESLRTVFVGRIVPIKGLHILLEALKECAVPLTLDVYGPEEDVSYSADCKRRAQELPDNVRVNFMGAVPNNEVRAALPQYDLMTFPTLGENFGHVIAEALAVSCPVMCADVTPWTARLAAGGGEVVEENTVRGWASAISRYAATSQDEREAARRRAGQCFDKWRGESVDAHVFTMLSQM</sequence>
<protein>
    <submittedName>
        <fullName evidence="1">Glycosyltransferase family 4 protein</fullName>
    </submittedName>
</protein>
<keyword evidence="2" id="KW-1185">Reference proteome</keyword>
<evidence type="ECO:0000313" key="2">
    <source>
        <dbReference type="Proteomes" id="UP001524318"/>
    </source>
</evidence>
<dbReference type="SUPFAM" id="SSF53756">
    <property type="entry name" value="UDP-Glycosyltransferase/glycogen phosphorylase"/>
    <property type="match status" value="1"/>
</dbReference>
<dbReference type="Gene3D" id="3.40.50.2000">
    <property type="entry name" value="Glycogen Phosphorylase B"/>
    <property type="match status" value="1"/>
</dbReference>
<dbReference type="CDD" id="cd03801">
    <property type="entry name" value="GT4_PimA-like"/>
    <property type="match status" value="1"/>
</dbReference>
<dbReference type="PANTHER" id="PTHR45947">
    <property type="entry name" value="SULFOQUINOVOSYL TRANSFERASE SQD2"/>
    <property type="match status" value="1"/>
</dbReference>
<gene>
    <name evidence="1" type="ORF">NFC73_16155</name>
</gene>